<dbReference type="Proteomes" id="UP000726136">
    <property type="component" value="Unassembled WGS sequence"/>
</dbReference>
<sequence length="205" mass="24469">MEERWNRLVNWCKRTDINWSNLNKVHDVKLISSMYVWIFIVPVAAKVLSGTNELALVTIFDYTFELHLKLPFSWQLFYFSALFFAGATLIYNLLCPKLIQQYPSYSSFEREGKQEWHLRPFANDIGLSYDDFKFDLEESILEEEGRVYEGKEYMQSVFWHLYWKADRARKTAYIVCCACYAVGFMLISVVFVQNFWWVLKNIFGF</sequence>
<evidence type="ECO:0000256" key="1">
    <source>
        <dbReference type="SAM" id="Phobius"/>
    </source>
</evidence>
<reference evidence="2 3" key="1">
    <citation type="journal article" date="2021" name="PeerJ">
        <title>Analysis of 44 Vibrio anguillarum genomes reveals high genetic diversity.</title>
        <authorList>
            <person name="Hansen M.J."/>
            <person name="Dalsgaard I."/>
        </authorList>
    </citation>
    <scope>NUCLEOTIDE SEQUENCE [LARGE SCALE GENOMIC DNA]</scope>
    <source>
        <strain evidence="2 3">040915-1/1B</strain>
    </source>
</reference>
<evidence type="ECO:0000313" key="3">
    <source>
        <dbReference type="Proteomes" id="UP000726136"/>
    </source>
</evidence>
<keyword evidence="1" id="KW-0472">Membrane</keyword>
<evidence type="ECO:0000313" key="2">
    <source>
        <dbReference type="EMBL" id="MBF4376862.1"/>
    </source>
</evidence>
<protein>
    <submittedName>
        <fullName evidence="2">Uncharacterized protein</fullName>
    </submittedName>
</protein>
<feature type="transmembrane region" description="Helical" evidence="1">
    <location>
        <begin position="172"/>
        <end position="199"/>
    </location>
</feature>
<proteinExistence type="predicted"/>
<gene>
    <name evidence="2" type="ORF">EAY46_28200</name>
</gene>
<dbReference type="RefSeq" id="WP_115340132.1">
    <property type="nucleotide sequence ID" value="NZ_JAEOBB010000075.1"/>
</dbReference>
<name>A0ABR9ZEI3_VIBAN</name>
<comment type="caution">
    <text evidence="2">The sequence shown here is derived from an EMBL/GenBank/DDBJ whole genome shotgun (WGS) entry which is preliminary data.</text>
</comment>
<keyword evidence="1" id="KW-1133">Transmembrane helix</keyword>
<organism evidence="2 3">
    <name type="scientific">Vibrio anguillarum</name>
    <name type="common">Listonella anguillarum</name>
    <dbReference type="NCBI Taxonomy" id="55601"/>
    <lineage>
        <taxon>Bacteria</taxon>
        <taxon>Pseudomonadati</taxon>
        <taxon>Pseudomonadota</taxon>
        <taxon>Gammaproteobacteria</taxon>
        <taxon>Vibrionales</taxon>
        <taxon>Vibrionaceae</taxon>
        <taxon>Vibrio</taxon>
    </lineage>
</organism>
<dbReference type="EMBL" id="RDPI01001180">
    <property type="protein sequence ID" value="MBF4376862.1"/>
    <property type="molecule type" value="Genomic_DNA"/>
</dbReference>
<accession>A0ABR9ZEI3</accession>
<keyword evidence="1" id="KW-0812">Transmembrane</keyword>
<keyword evidence="3" id="KW-1185">Reference proteome</keyword>
<feature type="transmembrane region" description="Helical" evidence="1">
    <location>
        <begin position="72"/>
        <end position="94"/>
    </location>
</feature>
<feature type="transmembrane region" description="Helical" evidence="1">
    <location>
        <begin position="34"/>
        <end position="60"/>
    </location>
</feature>